<protein>
    <submittedName>
        <fullName evidence="5">PAS domain-containing methyl-accepting chemotaxis protein</fullName>
    </submittedName>
</protein>
<dbReference type="CDD" id="cd00130">
    <property type="entry name" value="PAS"/>
    <property type="match status" value="1"/>
</dbReference>
<name>A0ABR8UD69_9BACL</name>
<dbReference type="EMBL" id="JACSQN010000019">
    <property type="protein sequence ID" value="MBD7985985.1"/>
    <property type="molecule type" value="Genomic_DNA"/>
</dbReference>
<dbReference type="PANTHER" id="PTHR32089:SF112">
    <property type="entry name" value="LYSOZYME-LIKE PROTEIN-RELATED"/>
    <property type="match status" value="1"/>
</dbReference>
<organism evidence="5 6">
    <name type="scientific">Sporosarcina quadrami</name>
    <dbReference type="NCBI Taxonomy" id="2762234"/>
    <lineage>
        <taxon>Bacteria</taxon>
        <taxon>Bacillati</taxon>
        <taxon>Bacillota</taxon>
        <taxon>Bacilli</taxon>
        <taxon>Bacillales</taxon>
        <taxon>Caryophanaceae</taxon>
        <taxon>Sporosarcina</taxon>
    </lineage>
</organism>
<dbReference type="PROSITE" id="PS50111">
    <property type="entry name" value="CHEMOTAXIS_TRANSDUC_2"/>
    <property type="match status" value="1"/>
</dbReference>
<evidence type="ECO:0000313" key="6">
    <source>
        <dbReference type="Proteomes" id="UP000626786"/>
    </source>
</evidence>
<feature type="domain" description="PAS" evidence="4">
    <location>
        <begin position="9"/>
        <end position="52"/>
    </location>
</feature>
<accession>A0ABR8UD69</accession>
<dbReference type="NCBIfam" id="TIGR00229">
    <property type="entry name" value="sensory_box"/>
    <property type="match status" value="1"/>
</dbReference>
<keyword evidence="1 2" id="KW-0807">Transducer</keyword>
<dbReference type="InterPro" id="IPR000014">
    <property type="entry name" value="PAS"/>
</dbReference>
<sequence length="302" mass="33333">MNTAIEVVTDDHVVKAIEANLAIIRFDTNHKVAYVNDNFASAMGYDAKEMIGVSHEKFCPPEYVRSGAYEKFWRELLRGVSQQGKVERIDKKGDPIWLEATYMPIFGDGSKKVIGISKVATNITKRQTAITSVVQELRNMSEGLTERADIGIGRSKELLTTIESIAKTSNENEEILSHLRVHTDSIQMIVKTIREIAAQTNLLALNAAIEAARAGEHGRGFDVVAKEVRKLSANVEKSIVEVRQGVEAISTDVLNISNGTVLAKKYIESCQQHIKVAMEDFQTIASSASELESQSKKVSDII</sequence>
<dbReference type="SMART" id="SM00283">
    <property type="entry name" value="MA"/>
    <property type="match status" value="1"/>
</dbReference>
<reference evidence="5 6" key="1">
    <citation type="submission" date="2020-08" db="EMBL/GenBank/DDBJ databases">
        <title>A Genomic Blueprint of the Chicken Gut Microbiome.</title>
        <authorList>
            <person name="Gilroy R."/>
            <person name="Ravi A."/>
            <person name="Getino M."/>
            <person name="Pursley I."/>
            <person name="Horton D.L."/>
            <person name="Alikhan N.-F."/>
            <person name="Baker D."/>
            <person name="Gharbi K."/>
            <person name="Hall N."/>
            <person name="Watson M."/>
            <person name="Adriaenssens E.M."/>
            <person name="Foster-Nyarko E."/>
            <person name="Jarju S."/>
            <person name="Secka A."/>
            <person name="Antonio M."/>
            <person name="Oren A."/>
            <person name="Chaudhuri R."/>
            <person name="La Ragione R.M."/>
            <person name="Hildebrand F."/>
            <person name="Pallen M.J."/>
        </authorList>
    </citation>
    <scope>NUCLEOTIDE SEQUENCE [LARGE SCALE GENOMIC DNA]</scope>
    <source>
        <strain evidence="5 6">Sa2YVA2</strain>
    </source>
</reference>
<dbReference type="InterPro" id="IPR013656">
    <property type="entry name" value="PAS_4"/>
</dbReference>
<evidence type="ECO:0000259" key="3">
    <source>
        <dbReference type="PROSITE" id="PS50111"/>
    </source>
</evidence>
<gene>
    <name evidence="5" type="ORF">H9649_15545</name>
</gene>
<dbReference type="InterPro" id="IPR004089">
    <property type="entry name" value="MCPsignal_dom"/>
</dbReference>
<dbReference type="SUPFAM" id="SSF55785">
    <property type="entry name" value="PYP-like sensor domain (PAS domain)"/>
    <property type="match status" value="1"/>
</dbReference>
<proteinExistence type="predicted"/>
<comment type="caution">
    <text evidence="5">The sequence shown here is derived from an EMBL/GenBank/DDBJ whole genome shotgun (WGS) entry which is preliminary data.</text>
</comment>
<evidence type="ECO:0000256" key="2">
    <source>
        <dbReference type="PROSITE-ProRule" id="PRU00284"/>
    </source>
</evidence>
<dbReference type="Pfam" id="PF00015">
    <property type="entry name" value="MCPsignal"/>
    <property type="match status" value="1"/>
</dbReference>
<evidence type="ECO:0000259" key="4">
    <source>
        <dbReference type="PROSITE" id="PS50112"/>
    </source>
</evidence>
<dbReference type="Pfam" id="PF08448">
    <property type="entry name" value="PAS_4"/>
    <property type="match status" value="1"/>
</dbReference>
<keyword evidence="6" id="KW-1185">Reference proteome</keyword>
<dbReference type="Proteomes" id="UP000626786">
    <property type="component" value="Unassembled WGS sequence"/>
</dbReference>
<dbReference type="Gene3D" id="1.10.287.950">
    <property type="entry name" value="Methyl-accepting chemotaxis protein"/>
    <property type="match status" value="1"/>
</dbReference>
<feature type="domain" description="Methyl-accepting transducer" evidence="3">
    <location>
        <begin position="130"/>
        <end position="302"/>
    </location>
</feature>
<evidence type="ECO:0000313" key="5">
    <source>
        <dbReference type="EMBL" id="MBD7985985.1"/>
    </source>
</evidence>
<dbReference type="Gene3D" id="3.30.450.20">
    <property type="entry name" value="PAS domain"/>
    <property type="match status" value="1"/>
</dbReference>
<dbReference type="PROSITE" id="PS50112">
    <property type="entry name" value="PAS"/>
    <property type="match status" value="1"/>
</dbReference>
<evidence type="ECO:0000256" key="1">
    <source>
        <dbReference type="ARBA" id="ARBA00023224"/>
    </source>
</evidence>
<dbReference type="InterPro" id="IPR035965">
    <property type="entry name" value="PAS-like_dom_sf"/>
</dbReference>
<dbReference type="PANTHER" id="PTHR32089">
    <property type="entry name" value="METHYL-ACCEPTING CHEMOTAXIS PROTEIN MCPB"/>
    <property type="match status" value="1"/>
</dbReference>
<dbReference type="SUPFAM" id="SSF58104">
    <property type="entry name" value="Methyl-accepting chemotaxis protein (MCP) signaling domain"/>
    <property type="match status" value="1"/>
</dbReference>